<keyword evidence="4" id="KW-0067">ATP-binding</keyword>
<dbReference type="Pfam" id="PF00005">
    <property type="entry name" value="ABC_tran"/>
    <property type="match status" value="1"/>
</dbReference>
<dbReference type="PANTHER" id="PTHR42798:SF2">
    <property type="entry name" value="ABC TRANSPORTER ATP-BINDING PROTEIN MG467-RELATED"/>
    <property type="match status" value="1"/>
</dbReference>
<comment type="similarity">
    <text evidence="1">Belongs to the ABC transporter superfamily.</text>
</comment>
<evidence type="ECO:0000313" key="4">
    <source>
        <dbReference type="EMBL" id="MBU5590164.1"/>
    </source>
</evidence>
<dbReference type="EMBL" id="JAHLQL010000001">
    <property type="protein sequence ID" value="MBU5590164.1"/>
    <property type="molecule type" value="Genomic_DNA"/>
</dbReference>
<dbReference type="SMART" id="SM00382">
    <property type="entry name" value="AAA"/>
    <property type="match status" value="1"/>
</dbReference>
<organism evidence="4 5">
    <name type="scientific">Clostridium simiarum</name>
    <dbReference type="NCBI Taxonomy" id="2841506"/>
    <lineage>
        <taxon>Bacteria</taxon>
        <taxon>Bacillati</taxon>
        <taxon>Bacillota</taxon>
        <taxon>Clostridia</taxon>
        <taxon>Eubacteriales</taxon>
        <taxon>Clostridiaceae</taxon>
        <taxon>Clostridium</taxon>
    </lineage>
</organism>
<name>A0ABS6EVB0_9CLOT</name>
<evidence type="ECO:0000259" key="3">
    <source>
        <dbReference type="PROSITE" id="PS50893"/>
    </source>
</evidence>
<feature type="domain" description="ABC transporter" evidence="3">
    <location>
        <begin position="2"/>
        <end position="228"/>
    </location>
</feature>
<dbReference type="InterPro" id="IPR003439">
    <property type="entry name" value="ABC_transporter-like_ATP-bd"/>
</dbReference>
<evidence type="ECO:0000313" key="5">
    <source>
        <dbReference type="Proteomes" id="UP000736583"/>
    </source>
</evidence>
<dbReference type="GO" id="GO:0005524">
    <property type="term" value="F:ATP binding"/>
    <property type="evidence" value="ECO:0007669"/>
    <property type="project" value="UniProtKB-KW"/>
</dbReference>
<dbReference type="InterPro" id="IPR017911">
    <property type="entry name" value="MacB-like_ATP-bd"/>
</dbReference>
<sequence>MISIRNLSRDFYSGELKQTVLKNINLEIEGGDFLTIMGPSGGGKSTMLHIMALLIEPTTGEVYYNNNKLNFKDEKALDNYRRDNIGLIFQNSNLISCLSPLENLIIAMNSKESYSSKKKKCKELLDKVGLSHKYNSKVSSLSGGEAQRVSVVRALVNNPKVILCDEPTGALDSVNGKKVIELLINIRKERKCTLIIVTHDESIGELGERKIYLKDGELHEMDRNIQNI</sequence>
<reference evidence="4 5" key="1">
    <citation type="submission" date="2021-06" db="EMBL/GenBank/DDBJ databases">
        <authorList>
            <person name="Sun Q."/>
            <person name="Li D."/>
        </authorList>
    </citation>
    <scope>NUCLEOTIDE SEQUENCE [LARGE SCALE GENOMIC DNA]</scope>
    <source>
        <strain evidence="4 5">MSJ-4</strain>
    </source>
</reference>
<dbReference type="CDD" id="cd03255">
    <property type="entry name" value="ABC_MJ0796_LolCDE_FtsE"/>
    <property type="match status" value="1"/>
</dbReference>
<keyword evidence="4" id="KW-0547">Nucleotide-binding</keyword>
<dbReference type="InterPro" id="IPR003593">
    <property type="entry name" value="AAA+_ATPase"/>
</dbReference>
<comment type="caution">
    <text evidence="4">The sequence shown here is derived from an EMBL/GenBank/DDBJ whole genome shotgun (WGS) entry which is preliminary data.</text>
</comment>
<protein>
    <submittedName>
        <fullName evidence="4">ABC transporter ATP-binding protein</fullName>
    </submittedName>
</protein>
<dbReference type="PANTHER" id="PTHR42798">
    <property type="entry name" value="LIPOPROTEIN-RELEASING SYSTEM ATP-BINDING PROTEIN LOLD"/>
    <property type="match status" value="1"/>
</dbReference>
<evidence type="ECO:0000256" key="1">
    <source>
        <dbReference type="ARBA" id="ARBA00005417"/>
    </source>
</evidence>
<accession>A0ABS6EVB0</accession>
<keyword evidence="2" id="KW-0813">Transport</keyword>
<dbReference type="PROSITE" id="PS00211">
    <property type="entry name" value="ABC_TRANSPORTER_1"/>
    <property type="match status" value="1"/>
</dbReference>
<dbReference type="RefSeq" id="WP_216455426.1">
    <property type="nucleotide sequence ID" value="NZ_JAHLQL010000001.1"/>
</dbReference>
<proteinExistence type="inferred from homology"/>
<evidence type="ECO:0000256" key="2">
    <source>
        <dbReference type="ARBA" id="ARBA00022448"/>
    </source>
</evidence>
<dbReference type="Proteomes" id="UP000736583">
    <property type="component" value="Unassembled WGS sequence"/>
</dbReference>
<gene>
    <name evidence="4" type="ORF">KQI89_00140</name>
</gene>
<dbReference type="InterPro" id="IPR017871">
    <property type="entry name" value="ABC_transporter-like_CS"/>
</dbReference>
<dbReference type="PROSITE" id="PS50893">
    <property type="entry name" value="ABC_TRANSPORTER_2"/>
    <property type="match status" value="1"/>
</dbReference>
<keyword evidence="5" id="KW-1185">Reference proteome</keyword>